<keyword evidence="2" id="KW-1185">Reference proteome</keyword>
<dbReference type="AlphaFoldDB" id="A0A9J2Q6R3"/>
<dbReference type="Proteomes" id="UP000036681">
    <property type="component" value="Unplaced"/>
</dbReference>
<keyword evidence="1" id="KW-1133">Transmembrane helix</keyword>
<evidence type="ECO:0000313" key="2">
    <source>
        <dbReference type="Proteomes" id="UP000036681"/>
    </source>
</evidence>
<reference evidence="3" key="1">
    <citation type="submission" date="2023-03" db="UniProtKB">
        <authorList>
            <consortium name="WormBaseParasite"/>
        </authorList>
    </citation>
    <scope>IDENTIFICATION</scope>
</reference>
<protein>
    <submittedName>
        <fullName evidence="3">Uncharacterized protein</fullName>
    </submittedName>
</protein>
<proteinExistence type="predicted"/>
<evidence type="ECO:0000256" key="1">
    <source>
        <dbReference type="SAM" id="Phobius"/>
    </source>
</evidence>
<name>A0A9J2Q6R3_ASCLU</name>
<dbReference type="WBParaSite" id="ALUE_0001789301-mRNA-1">
    <property type="protein sequence ID" value="ALUE_0001789301-mRNA-1"/>
    <property type="gene ID" value="ALUE_0001789301"/>
</dbReference>
<feature type="transmembrane region" description="Helical" evidence="1">
    <location>
        <begin position="141"/>
        <end position="166"/>
    </location>
</feature>
<keyword evidence="1" id="KW-0472">Membrane</keyword>
<accession>A0A9J2Q6R3</accession>
<sequence>MLMVIWQNGDPILAECEAAKTSHCEGQSASVLKELTTLCEETSTSLFASLQNVKQQRRVIAKVKVQLAECEAAKTSHCEGQSASVLKELTTLCEETSTSYTIIELNEIYEVRLWGDLFIMRSYAKVCLSLFTVFSGELPSYALVISAMLFMLITAEIVMILFALWIKYIEDKWWEEQTSHQKSNTNT</sequence>
<keyword evidence="1" id="KW-0812">Transmembrane</keyword>
<organism evidence="2 3">
    <name type="scientific">Ascaris lumbricoides</name>
    <name type="common">Giant roundworm</name>
    <dbReference type="NCBI Taxonomy" id="6252"/>
    <lineage>
        <taxon>Eukaryota</taxon>
        <taxon>Metazoa</taxon>
        <taxon>Ecdysozoa</taxon>
        <taxon>Nematoda</taxon>
        <taxon>Chromadorea</taxon>
        <taxon>Rhabditida</taxon>
        <taxon>Spirurina</taxon>
        <taxon>Ascaridomorpha</taxon>
        <taxon>Ascaridoidea</taxon>
        <taxon>Ascarididae</taxon>
        <taxon>Ascaris</taxon>
    </lineage>
</organism>
<evidence type="ECO:0000313" key="3">
    <source>
        <dbReference type="WBParaSite" id="ALUE_0001789301-mRNA-1"/>
    </source>
</evidence>